<evidence type="ECO:0000256" key="3">
    <source>
        <dbReference type="ARBA" id="ARBA00012944"/>
    </source>
</evidence>
<gene>
    <name evidence="20" type="primary">ND2</name>
</gene>
<feature type="domain" description="NADH:quinone oxidoreductase/Mrp antiporter transmembrane" evidence="18">
    <location>
        <begin position="25"/>
        <end position="287"/>
    </location>
</feature>
<feature type="transmembrane region" description="Helical" evidence="17">
    <location>
        <begin position="124"/>
        <end position="146"/>
    </location>
</feature>
<dbReference type="InterPro" id="IPR050175">
    <property type="entry name" value="Complex_I_Subunit_2"/>
</dbReference>
<keyword evidence="15 17" id="KW-0472">Membrane</keyword>
<dbReference type="InterPro" id="IPR003917">
    <property type="entry name" value="NADH_UbQ_OxRdtase_chain2"/>
</dbReference>
<evidence type="ECO:0000256" key="5">
    <source>
        <dbReference type="ARBA" id="ARBA00022448"/>
    </source>
</evidence>
<evidence type="ECO:0000256" key="14">
    <source>
        <dbReference type="ARBA" id="ARBA00023128"/>
    </source>
</evidence>
<feature type="transmembrane region" description="Helical" evidence="17">
    <location>
        <begin position="59"/>
        <end position="80"/>
    </location>
</feature>
<dbReference type="GO" id="GO:0008137">
    <property type="term" value="F:NADH dehydrogenase (ubiquinone) activity"/>
    <property type="evidence" value="ECO:0007669"/>
    <property type="project" value="UniProtKB-EC"/>
</dbReference>
<feature type="transmembrane region" description="Helical" evidence="17">
    <location>
        <begin position="5"/>
        <end position="22"/>
    </location>
</feature>
<evidence type="ECO:0000256" key="8">
    <source>
        <dbReference type="ARBA" id="ARBA00022792"/>
    </source>
</evidence>
<evidence type="ECO:0000256" key="6">
    <source>
        <dbReference type="ARBA" id="ARBA00022660"/>
    </source>
</evidence>
<dbReference type="EC" id="7.1.1.2" evidence="3 17"/>
<dbReference type="EMBL" id="MN967008">
    <property type="protein sequence ID" value="QLF67961.1"/>
    <property type="molecule type" value="Genomic_DNA"/>
</dbReference>
<keyword evidence="10 17" id="KW-0249">Electron transport</keyword>
<evidence type="ECO:0000256" key="13">
    <source>
        <dbReference type="ARBA" id="ARBA00023075"/>
    </source>
</evidence>
<feature type="transmembrane region" description="Helical" evidence="17">
    <location>
        <begin position="92"/>
        <end position="112"/>
    </location>
</feature>
<feature type="transmembrane region" description="Helical" evidence="17">
    <location>
        <begin position="323"/>
        <end position="346"/>
    </location>
</feature>
<dbReference type="AlphaFoldDB" id="A0A7D5K0U3"/>
<feature type="transmembrane region" description="Helical" evidence="17">
    <location>
        <begin position="273"/>
        <end position="293"/>
    </location>
</feature>
<keyword evidence="8 17" id="KW-0999">Mitochondrion inner membrane</keyword>
<keyword evidence="7 17" id="KW-0812">Transmembrane</keyword>
<evidence type="ECO:0000256" key="4">
    <source>
        <dbReference type="ARBA" id="ARBA00021008"/>
    </source>
</evidence>
<evidence type="ECO:0000256" key="2">
    <source>
        <dbReference type="ARBA" id="ARBA00007012"/>
    </source>
</evidence>
<feature type="transmembrane region" description="Helical" evidence="17">
    <location>
        <begin position="152"/>
        <end position="170"/>
    </location>
</feature>
<evidence type="ECO:0000256" key="16">
    <source>
        <dbReference type="ARBA" id="ARBA00049551"/>
    </source>
</evidence>
<geneLocation type="mitochondrion" evidence="20"/>
<keyword evidence="14 17" id="KW-0496">Mitochondrion</keyword>
<evidence type="ECO:0000256" key="12">
    <source>
        <dbReference type="ARBA" id="ARBA00023027"/>
    </source>
</evidence>
<dbReference type="PANTHER" id="PTHR46552:SF1">
    <property type="entry name" value="NADH-UBIQUINONE OXIDOREDUCTASE CHAIN 2"/>
    <property type="match status" value="1"/>
</dbReference>
<dbReference type="InterPro" id="IPR001750">
    <property type="entry name" value="ND/Mrp_TM"/>
</dbReference>
<dbReference type="PANTHER" id="PTHR46552">
    <property type="entry name" value="NADH-UBIQUINONE OXIDOREDUCTASE CHAIN 2"/>
    <property type="match status" value="1"/>
</dbReference>
<keyword evidence="5" id="KW-0813">Transport</keyword>
<comment type="subcellular location">
    <subcellularLocation>
        <location evidence="1 17">Mitochondrion inner membrane</location>
        <topology evidence="1 17">Multi-pass membrane protein</topology>
    </subcellularLocation>
</comment>
<dbReference type="GO" id="GO:0005743">
    <property type="term" value="C:mitochondrial inner membrane"/>
    <property type="evidence" value="ECO:0007669"/>
    <property type="project" value="UniProtKB-SubCell"/>
</dbReference>
<comment type="function">
    <text evidence="17">Core subunit of the mitochondrial membrane respiratory chain NADH dehydrogenase (Complex I) which catalyzes electron transfer from NADH through the respiratory chain, using ubiquinone as an electron acceptor. Essential for the catalytic activity and assembly of complex I.</text>
</comment>
<dbReference type="RefSeq" id="YP_009915250.1">
    <property type="nucleotide sequence ID" value="NC_050164.1"/>
</dbReference>
<feature type="transmembrane region" description="Helical" evidence="17">
    <location>
        <begin position="230"/>
        <end position="253"/>
    </location>
</feature>
<evidence type="ECO:0000256" key="15">
    <source>
        <dbReference type="ARBA" id="ARBA00023136"/>
    </source>
</evidence>
<keyword evidence="9 17" id="KW-1278">Translocase</keyword>
<evidence type="ECO:0000259" key="19">
    <source>
        <dbReference type="Pfam" id="PF06444"/>
    </source>
</evidence>
<dbReference type="Pfam" id="PF06444">
    <property type="entry name" value="NADH_dehy_S2_C"/>
    <property type="match status" value="1"/>
</dbReference>
<accession>A0A7D5K0U3</accession>
<dbReference type="Pfam" id="PF00361">
    <property type="entry name" value="Proton_antipo_M"/>
    <property type="match status" value="1"/>
</dbReference>
<dbReference type="GO" id="GO:0006120">
    <property type="term" value="P:mitochondrial electron transport, NADH to ubiquinone"/>
    <property type="evidence" value="ECO:0007669"/>
    <property type="project" value="InterPro"/>
</dbReference>
<name>A0A7D5K0U3_9TELE</name>
<comment type="similarity">
    <text evidence="2 17">Belongs to the complex I subunit 2 family.</text>
</comment>
<comment type="catalytic activity">
    <reaction evidence="16 17">
        <text>a ubiquinone + NADH + 5 H(+)(in) = a ubiquinol + NAD(+) + 4 H(+)(out)</text>
        <dbReference type="Rhea" id="RHEA:29091"/>
        <dbReference type="Rhea" id="RHEA-COMP:9565"/>
        <dbReference type="Rhea" id="RHEA-COMP:9566"/>
        <dbReference type="ChEBI" id="CHEBI:15378"/>
        <dbReference type="ChEBI" id="CHEBI:16389"/>
        <dbReference type="ChEBI" id="CHEBI:17976"/>
        <dbReference type="ChEBI" id="CHEBI:57540"/>
        <dbReference type="ChEBI" id="CHEBI:57945"/>
        <dbReference type="EC" id="7.1.1.2"/>
    </reaction>
</comment>
<reference evidence="20" key="1">
    <citation type="submission" date="2020-01" db="EMBL/GenBank/DDBJ databases">
        <title>Characterization of complete mitochondrion genome of Sphyraena pinguis.</title>
        <authorList>
            <person name="Tabassum N."/>
            <person name="Kim H.-W."/>
        </authorList>
    </citation>
    <scope>NUCLEOTIDE SEQUENCE</scope>
</reference>
<organism evidence="20">
    <name type="scientific">Sphyraena pinguis</name>
    <name type="common">red barracuda</name>
    <dbReference type="NCBI Taxonomy" id="392540"/>
    <lineage>
        <taxon>Eukaryota</taxon>
        <taxon>Metazoa</taxon>
        <taxon>Chordata</taxon>
        <taxon>Craniata</taxon>
        <taxon>Vertebrata</taxon>
        <taxon>Euteleostomi</taxon>
        <taxon>Actinopterygii</taxon>
        <taxon>Neopterygii</taxon>
        <taxon>Teleostei</taxon>
        <taxon>Neoteleostei</taxon>
        <taxon>Acanthomorphata</taxon>
        <taxon>Carangaria</taxon>
        <taxon>Carangaria incertae sedis</taxon>
        <taxon>Sphyraenidae</taxon>
        <taxon>Sphyraena</taxon>
    </lineage>
</organism>
<evidence type="ECO:0000256" key="1">
    <source>
        <dbReference type="ARBA" id="ARBA00004448"/>
    </source>
</evidence>
<keyword evidence="12 17" id="KW-0520">NAD</keyword>
<protein>
    <recommendedName>
        <fullName evidence="4 17">NADH-ubiquinone oxidoreductase chain 2</fullName>
        <ecNumber evidence="3 17">7.1.1.2</ecNumber>
    </recommendedName>
</protein>
<dbReference type="GeneID" id="58699948"/>
<evidence type="ECO:0000256" key="9">
    <source>
        <dbReference type="ARBA" id="ARBA00022967"/>
    </source>
</evidence>
<evidence type="ECO:0000256" key="10">
    <source>
        <dbReference type="ARBA" id="ARBA00022982"/>
    </source>
</evidence>
<dbReference type="InterPro" id="IPR010933">
    <property type="entry name" value="NADH_DH_su2_C"/>
</dbReference>
<dbReference type="CTD" id="4536"/>
<evidence type="ECO:0000313" key="20">
    <source>
        <dbReference type="EMBL" id="QLF67961.1"/>
    </source>
</evidence>
<keyword evidence="13 17" id="KW-0830">Ubiquinone</keyword>
<sequence>MSPPLIAVFGSSLILSTVLIFAGSHWFMAWAALELNTLAVLPLMARHHHPRAVEATTKYYLVQATAASLLLFAALTNAWYEGHWNIQQLAHPVSLTLATIALAIKLGLAPFHSWMPEVLQGLDLTMGMIISTFQKIAPFVLLIQIYQPNPDLLVTLGILSLFIGGWGGLNQTQLRKILAYSSITHLGWMTLIAGYSNYLALVSFLTYIAMSTSLFLTLKANDTKTINVLAVYWTVNPMLATAAPLALMSLAGIPPLWGFVPKWLILAHLTECSMALLATLAALSSLLSLFFYLRVMYAMSMSMNCFNIPAYAPWRFLRVQLSLPLAISTVLTIALLPLTPAVISLACF</sequence>
<proteinExistence type="inferred from homology"/>
<feature type="transmembrane region" description="Helical" evidence="17">
    <location>
        <begin position="201"/>
        <end position="218"/>
    </location>
</feature>
<keyword evidence="6 17" id="KW-0679">Respiratory chain</keyword>
<evidence type="ECO:0000256" key="11">
    <source>
        <dbReference type="ARBA" id="ARBA00022989"/>
    </source>
</evidence>
<evidence type="ECO:0000256" key="7">
    <source>
        <dbReference type="ARBA" id="ARBA00022692"/>
    </source>
</evidence>
<evidence type="ECO:0000256" key="17">
    <source>
        <dbReference type="RuleBase" id="RU003403"/>
    </source>
</evidence>
<feature type="domain" description="NADH dehydrogenase subunit 2 C-terminal" evidence="19">
    <location>
        <begin position="289"/>
        <end position="342"/>
    </location>
</feature>
<evidence type="ECO:0000259" key="18">
    <source>
        <dbReference type="Pfam" id="PF00361"/>
    </source>
</evidence>
<keyword evidence="11 17" id="KW-1133">Transmembrane helix</keyword>
<dbReference type="PRINTS" id="PR01436">
    <property type="entry name" value="NADHDHGNASE2"/>
</dbReference>